<dbReference type="NCBIfam" id="TIGR01493">
    <property type="entry name" value="HAD-SF-IA-v2"/>
    <property type="match status" value="1"/>
</dbReference>
<dbReference type="PRINTS" id="PR00413">
    <property type="entry name" value="HADHALOGNASE"/>
</dbReference>
<dbReference type="InterPro" id="IPR006439">
    <property type="entry name" value="HAD-SF_hydro_IA"/>
</dbReference>
<dbReference type="InterPro" id="IPR023198">
    <property type="entry name" value="PGP-like_dom2"/>
</dbReference>
<dbReference type="SUPFAM" id="SSF56784">
    <property type="entry name" value="HAD-like"/>
    <property type="match status" value="1"/>
</dbReference>
<dbReference type="Gene3D" id="1.10.150.240">
    <property type="entry name" value="Putative phosphatase, domain 2"/>
    <property type="match status" value="1"/>
</dbReference>
<dbReference type="Gene3D" id="3.40.50.1000">
    <property type="entry name" value="HAD superfamily/HAD-like"/>
    <property type="match status" value="1"/>
</dbReference>
<dbReference type="PANTHER" id="PTHR43316:SF3">
    <property type="entry name" value="HALOACID DEHALOGENASE, TYPE II (AFU_ORTHOLOGUE AFUA_2G07750)-RELATED"/>
    <property type="match status" value="1"/>
</dbReference>
<dbReference type="PANTHER" id="PTHR43316">
    <property type="entry name" value="HYDROLASE, HALOACID DELAHOGENASE-RELATED"/>
    <property type="match status" value="1"/>
</dbReference>
<dbReference type="Proteomes" id="UP000198284">
    <property type="component" value="Unassembled WGS sequence"/>
</dbReference>
<sequence>MTLQAIIFDAYGTLFDVYAIGALAEKLFPGKGAALSELWRDKQIEYTRLRTLCSTYKPFWEVTQDALVFSCRKLGLDMGLEAQSQLMGEYARLQAFPENLAVLQQLKQDGFKLAILSNGNPQMLEAAVQAAGMQGLFSHVLSVDAVKKYKTAPEAYQLGPDVFGLSAKHILFVSSNCWDVCGASWFGYTTFWVNRAGAPLEELGVLPDASGRDMNDLLSHVRQLKT</sequence>
<dbReference type="InterPro" id="IPR036412">
    <property type="entry name" value="HAD-like_sf"/>
</dbReference>
<dbReference type="InterPro" id="IPR023214">
    <property type="entry name" value="HAD_sf"/>
</dbReference>
<evidence type="ECO:0000256" key="1">
    <source>
        <dbReference type="ARBA" id="ARBA00008106"/>
    </source>
</evidence>
<comment type="function">
    <text evidence="3">Catalyzes the hydrolytic dehalogenation of small (S)-2-haloalkanoic acids to yield the corresponding (R)-2-hydroxyalkanoic acids.</text>
</comment>
<gene>
    <name evidence="4" type="ORF">SAMN06265795_104173</name>
</gene>
<reference evidence="4 5" key="1">
    <citation type="submission" date="2017-06" db="EMBL/GenBank/DDBJ databases">
        <authorList>
            <person name="Kim H.J."/>
            <person name="Triplett B.A."/>
        </authorList>
    </citation>
    <scope>NUCLEOTIDE SEQUENCE [LARGE SCALE GENOMIC DNA]</scope>
    <source>
        <strain evidence="4 5">U15</strain>
    </source>
</reference>
<dbReference type="AlphaFoldDB" id="A0A239G2L7"/>
<evidence type="ECO:0000313" key="4">
    <source>
        <dbReference type="EMBL" id="SNS62284.1"/>
    </source>
</evidence>
<evidence type="ECO:0000313" key="5">
    <source>
        <dbReference type="Proteomes" id="UP000198284"/>
    </source>
</evidence>
<dbReference type="GO" id="GO:0018784">
    <property type="term" value="F:(S)-2-haloacid dehalogenase activity"/>
    <property type="evidence" value="ECO:0007669"/>
    <property type="project" value="UniProtKB-UniRule"/>
</dbReference>
<dbReference type="SFLD" id="SFLDG01129">
    <property type="entry name" value="C1.5:_HAD__Beta-PGM__Phosphata"/>
    <property type="match status" value="1"/>
</dbReference>
<dbReference type="InterPro" id="IPR051540">
    <property type="entry name" value="S-2-haloacid_dehalogenase"/>
</dbReference>
<dbReference type="SFLD" id="SFLDS00003">
    <property type="entry name" value="Haloacid_Dehalogenase"/>
    <property type="match status" value="1"/>
</dbReference>
<proteinExistence type="inferred from homology"/>
<keyword evidence="5" id="KW-1185">Reference proteome</keyword>
<organism evidence="4 5">
    <name type="scientific">Noviherbaspirillum humi</name>
    <dbReference type="NCBI Taxonomy" id="1688639"/>
    <lineage>
        <taxon>Bacteria</taxon>
        <taxon>Pseudomonadati</taxon>
        <taxon>Pseudomonadota</taxon>
        <taxon>Betaproteobacteria</taxon>
        <taxon>Burkholderiales</taxon>
        <taxon>Oxalobacteraceae</taxon>
        <taxon>Noviherbaspirillum</taxon>
    </lineage>
</organism>
<evidence type="ECO:0000256" key="3">
    <source>
        <dbReference type="RuleBase" id="RU368077"/>
    </source>
</evidence>
<dbReference type="SFLD" id="SFLDG01135">
    <property type="entry name" value="C1.5.6:_HAD__Beta-PGM__Phospha"/>
    <property type="match status" value="1"/>
</dbReference>
<dbReference type="EMBL" id="FZOT01000004">
    <property type="protein sequence ID" value="SNS62284.1"/>
    <property type="molecule type" value="Genomic_DNA"/>
</dbReference>
<dbReference type="SFLD" id="SFLDF00045">
    <property type="entry name" value="2-haloacid_dehalogenase"/>
    <property type="match status" value="1"/>
</dbReference>
<dbReference type="RefSeq" id="WP_089399018.1">
    <property type="nucleotide sequence ID" value="NZ_FZOT01000004.1"/>
</dbReference>
<name>A0A239G2L7_9BURK</name>
<accession>A0A239G2L7</accession>
<dbReference type="EC" id="3.8.1.2" evidence="3"/>
<dbReference type="OrthoDB" id="264363at2"/>
<protein>
    <recommendedName>
        <fullName evidence="3">(S)-2-haloacid dehalogenase</fullName>
        <ecNumber evidence="3">3.8.1.2</ecNumber>
    </recommendedName>
    <alternativeName>
        <fullName evidence="3">2-haloalkanoic acid dehalogenase</fullName>
    </alternativeName>
    <alternativeName>
        <fullName evidence="3">Halocarboxylic acid halidohydrolase</fullName>
    </alternativeName>
    <alternativeName>
        <fullName evidence="3">L-2-haloacid dehalogenase</fullName>
    </alternativeName>
</protein>
<comment type="similarity">
    <text evidence="1 3">Belongs to the HAD-like hydrolase superfamily. S-2-haloalkanoic acid dehalogenase family.</text>
</comment>
<dbReference type="CDD" id="cd02588">
    <property type="entry name" value="HAD_L2-DEX"/>
    <property type="match status" value="1"/>
</dbReference>
<dbReference type="Pfam" id="PF00702">
    <property type="entry name" value="Hydrolase"/>
    <property type="match status" value="1"/>
</dbReference>
<comment type="catalytic activity">
    <reaction evidence="3">
        <text>an (S)-2-haloacid + H2O = a (2R)-2-hydroxycarboxylate + a halide anion + H(+)</text>
        <dbReference type="Rhea" id="RHEA:11192"/>
        <dbReference type="ChEBI" id="CHEBI:15377"/>
        <dbReference type="ChEBI" id="CHEBI:15378"/>
        <dbReference type="ChEBI" id="CHEBI:16042"/>
        <dbReference type="ChEBI" id="CHEBI:58314"/>
        <dbReference type="ChEBI" id="CHEBI:137405"/>
        <dbReference type="EC" id="3.8.1.2"/>
    </reaction>
</comment>
<evidence type="ECO:0000256" key="2">
    <source>
        <dbReference type="ARBA" id="ARBA00022801"/>
    </source>
</evidence>
<dbReference type="NCBIfam" id="TIGR01428">
    <property type="entry name" value="HAD_type_II"/>
    <property type="match status" value="1"/>
</dbReference>
<keyword evidence="2 3" id="KW-0378">Hydrolase</keyword>
<dbReference type="InterPro" id="IPR006328">
    <property type="entry name" value="2-HAD"/>
</dbReference>